<reference evidence="8" key="2">
    <citation type="submission" date="2018-05" db="EMBL/GenBank/DDBJ databases">
        <title>OpunRS2 (Oryza punctata Reference Sequence Version 2).</title>
        <authorList>
            <person name="Zhang J."/>
            <person name="Kudrna D."/>
            <person name="Lee S."/>
            <person name="Talag J."/>
            <person name="Welchert J."/>
            <person name="Wing R.A."/>
        </authorList>
    </citation>
    <scope>NUCLEOTIDE SEQUENCE [LARGE SCALE GENOMIC DNA]</scope>
</reference>
<dbReference type="Gramene" id="OPUNC01G27110.5">
    <property type="protein sequence ID" value="OPUNC01G27110.5"/>
    <property type="gene ID" value="OPUNC01G27110"/>
</dbReference>
<keyword evidence="3" id="KW-0325">Glycoprotein</keyword>
<sequence>MPLLLCRRRRLLLPLLLLFVAASHGDASDDAYDTSMCLQETTTCGDVSIRYPFYFSDKTRDINGSSNSYCGYPGLAIDCDDGKPTLQLNGTEKYKVNYINYGSITNVSLLDQEVVDGSSGCPRVDHNVTFAQGSWLFFPGMSVDYLVFFLGCSITNLFLPRENTGPIPCSFVGLTGDSYVLPKDQVPPGNWSHFCDKTFEVPVLKYQPMDPKGDAWRKGGYGQVLRQGFPLSLNDSMKPANCTQCEQSKGRCGFSQAGEFIGCMCPNGRVRSLRCSPSDLTTGKPFVSRSILLFCKGQRGQETGVWPPSDEINPTTRSALFFTAIPHTSSPSDLAGAKSNRPPTPSPQKRSLCALAPGTTCVTLVYKRGARAVRGPPTQPKQRADAELHKKP</sequence>
<evidence type="ECO:0008006" key="10">
    <source>
        <dbReference type="Google" id="ProtNLM"/>
    </source>
</evidence>
<dbReference type="Proteomes" id="UP000026962">
    <property type="component" value="Chromosome 1"/>
</dbReference>
<dbReference type="InterPro" id="IPR025287">
    <property type="entry name" value="WAK_GUB"/>
</dbReference>
<reference evidence="8" key="1">
    <citation type="submission" date="2015-04" db="UniProtKB">
        <authorList>
            <consortium name="EnsemblPlants"/>
        </authorList>
    </citation>
    <scope>IDENTIFICATION</scope>
</reference>
<evidence type="ECO:0000256" key="2">
    <source>
        <dbReference type="ARBA" id="ARBA00022729"/>
    </source>
</evidence>
<feature type="signal peptide" evidence="5">
    <location>
        <begin position="1"/>
        <end position="27"/>
    </location>
</feature>
<feature type="region of interest" description="Disordered" evidence="4">
    <location>
        <begin position="369"/>
        <end position="392"/>
    </location>
</feature>
<feature type="domain" description="Wall-associated receptor kinase C-terminal" evidence="7">
    <location>
        <begin position="181"/>
        <end position="267"/>
    </location>
</feature>
<keyword evidence="9" id="KW-1185">Reference proteome</keyword>
<feature type="compositionally biased region" description="Basic and acidic residues" evidence="4">
    <location>
        <begin position="382"/>
        <end position="392"/>
    </location>
</feature>
<evidence type="ECO:0000259" key="7">
    <source>
        <dbReference type="Pfam" id="PF14380"/>
    </source>
</evidence>
<dbReference type="Pfam" id="PF14380">
    <property type="entry name" value="WAK_assoc"/>
    <property type="match status" value="1"/>
</dbReference>
<accession>A0A0E0JMP3</accession>
<feature type="chain" id="PRO_5002364120" description="Wall-associated receptor kinase galacturonan-binding domain-containing protein" evidence="5">
    <location>
        <begin position="28"/>
        <end position="392"/>
    </location>
</feature>
<evidence type="ECO:0000313" key="9">
    <source>
        <dbReference type="Proteomes" id="UP000026962"/>
    </source>
</evidence>
<proteinExistence type="predicted"/>
<protein>
    <recommendedName>
        <fullName evidence="10">Wall-associated receptor kinase galacturonan-binding domain-containing protein</fullName>
    </recommendedName>
</protein>
<evidence type="ECO:0000313" key="8">
    <source>
        <dbReference type="EnsemblPlants" id="OPUNC01G27110.5"/>
    </source>
</evidence>
<evidence type="ECO:0000259" key="6">
    <source>
        <dbReference type="Pfam" id="PF13947"/>
    </source>
</evidence>
<dbReference type="Pfam" id="PF13947">
    <property type="entry name" value="GUB_WAK_bind"/>
    <property type="match status" value="1"/>
</dbReference>
<dbReference type="PANTHER" id="PTHR33138">
    <property type="entry name" value="OS01G0690200 PROTEIN"/>
    <property type="match status" value="1"/>
</dbReference>
<dbReference type="InterPro" id="IPR032872">
    <property type="entry name" value="WAK_assoc_C"/>
</dbReference>
<feature type="region of interest" description="Disordered" evidence="4">
    <location>
        <begin position="329"/>
        <end position="352"/>
    </location>
</feature>
<evidence type="ECO:0000256" key="3">
    <source>
        <dbReference type="ARBA" id="ARBA00023180"/>
    </source>
</evidence>
<dbReference type="AlphaFoldDB" id="A0A0E0JMP3"/>
<dbReference type="GO" id="GO:0016020">
    <property type="term" value="C:membrane"/>
    <property type="evidence" value="ECO:0007669"/>
    <property type="project" value="UniProtKB-SubCell"/>
</dbReference>
<evidence type="ECO:0000256" key="1">
    <source>
        <dbReference type="ARBA" id="ARBA00004167"/>
    </source>
</evidence>
<name>A0A0E0JMP3_ORYPU</name>
<dbReference type="EnsemblPlants" id="OPUNC01G27110.5">
    <property type="protein sequence ID" value="OPUNC01G27110.5"/>
    <property type="gene ID" value="OPUNC01G27110"/>
</dbReference>
<evidence type="ECO:0000256" key="5">
    <source>
        <dbReference type="SAM" id="SignalP"/>
    </source>
</evidence>
<comment type="subcellular location">
    <subcellularLocation>
        <location evidence="1">Membrane</location>
        <topology evidence="1">Single-pass membrane protein</topology>
    </subcellularLocation>
</comment>
<evidence type="ECO:0000256" key="4">
    <source>
        <dbReference type="SAM" id="MobiDB-lite"/>
    </source>
</evidence>
<keyword evidence="2 5" id="KW-0732">Signal</keyword>
<dbReference type="GO" id="GO:0030247">
    <property type="term" value="F:polysaccharide binding"/>
    <property type="evidence" value="ECO:0007669"/>
    <property type="project" value="InterPro"/>
</dbReference>
<organism evidence="8">
    <name type="scientific">Oryza punctata</name>
    <name type="common">Red rice</name>
    <dbReference type="NCBI Taxonomy" id="4537"/>
    <lineage>
        <taxon>Eukaryota</taxon>
        <taxon>Viridiplantae</taxon>
        <taxon>Streptophyta</taxon>
        <taxon>Embryophyta</taxon>
        <taxon>Tracheophyta</taxon>
        <taxon>Spermatophyta</taxon>
        <taxon>Magnoliopsida</taxon>
        <taxon>Liliopsida</taxon>
        <taxon>Poales</taxon>
        <taxon>Poaceae</taxon>
        <taxon>BOP clade</taxon>
        <taxon>Oryzoideae</taxon>
        <taxon>Oryzeae</taxon>
        <taxon>Oryzinae</taxon>
        <taxon>Oryza</taxon>
    </lineage>
</organism>
<dbReference type="HOGENOM" id="CLU_000288_38_0_1"/>
<dbReference type="PANTHER" id="PTHR33138:SF77">
    <property type="entry name" value="WALL-ASSOCIATED RECEPTOR KINASE GALACTURONAN-BINDING DOMAIN-CONTAINING PROTEIN"/>
    <property type="match status" value="1"/>
</dbReference>
<feature type="domain" description="Wall-associated receptor kinase galacturonan-binding" evidence="6">
    <location>
        <begin position="39"/>
        <end position="105"/>
    </location>
</feature>